<gene>
    <name evidence="6" type="ORF">HGH91_05640</name>
</gene>
<keyword evidence="4" id="KW-0411">Iron-sulfur</keyword>
<feature type="domain" description="Iron-binding zinc finger CDGSH type" evidence="5">
    <location>
        <begin position="193"/>
        <end position="230"/>
    </location>
</feature>
<dbReference type="Gene3D" id="3.40.5.90">
    <property type="entry name" value="CDGSH iron-sulfur domain, mitoNEET-type"/>
    <property type="match status" value="2"/>
</dbReference>
<organism evidence="6 7">
    <name type="scientific">Chitinophaga eiseniae</name>
    <dbReference type="NCBI Taxonomy" id="634771"/>
    <lineage>
        <taxon>Bacteria</taxon>
        <taxon>Pseudomonadati</taxon>
        <taxon>Bacteroidota</taxon>
        <taxon>Chitinophagia</taxon>
        <taxon>Chitinophagales</taxon>
        <taxon>Chitinophagaceae</taxon>
        <taxon>Chitinophaga</taxon>
    </lineage>
</organism>
<name>A0A847SGG0_9BACT</name>
<evidence type="ECO:0000313" key="7">
    <source>
        <dbReference type="Proteomes" id="UP000552864"/>
    </source>
</evidence>
<sequence>MTMKPAPGIQVKVTPNGPYEVSGEVPLRMEIIGTNEEGESEKWITGRSFPLNTQRFLLCRCGHSQHKPFCDGTHKKIGFDGTETAGHANYVEDAELLEGPAMLLTDVQQLCAFARFCDPNGQVWSTVNDTNDPAAREQFLQQVHACPSGRLVAWDRATKTPVEPKLSPAIGIIEDPVKNISGPLWLMGGIEVKDAEGNPYEVRNRVTLCRCGASANKPFCDGSHAAIGFKDEIAP</sequence>
<evidence type="ECO:0000259" key="5">
    <source>
        <dbReference type="SMART" id="SM00704"/>
    </source>
</evidence>
<dbReference type="EMBL" id="JABAHZ010000001">
    <property type="protein sequence ID" value="NLR78095.1"/>
    <property type="molecule type" value="Genomic_DNA"/>
</dbReference>
<evidence type="ECO:0000256" key="3">
    <source>
        <dbReference type="ARBA" id="ARBA00023004"/>
    </source>
</evidence>
<dbReference type="GO" id="GO:0051537">
    <property type="term" value="F:2 iron, 2 sulfur cluster binding"/>
    <property type="evidence" value="ECO:0007669"/>
    <property type="project" value="UniProtKB-KW"/>
</dbReference>
<evidence type="ECO:0000256" key="2">
    <source>
        <dbReference type="ARBA" id="ARBA00022723"/>
    </source>
</evidence>
<dbReference type="GO" id="GO:0005737">
    <property type="term" value="C:cytoplasm"/>
    <property type="evidence" value="ECO:0007669"/>
    <property type="project" value="UniProtKB-ARBA"/>
</dbReference>
<keyword evidence="3" id="KW-0408">Iron</keyword>
<dbReference type="InterPro" id="IPR018967">
    <property type="entry name" value="FeS-contain_CDGSH-typ"/>
</dbReference>
<dbReference type="PIRSF" id="PIRSF009180">
    <property type="entry name" value="UCP009180"/>
    <property type="match status" value="1"/>
</dbReference>
<proteinExistence type="predicted"/>
<dbReference type="Pfam" id="PF09360">
    <property type="entry name" value="zf-CDGSH"/>
    <property type="match status" value="2"/>
</dbReference>
<evidence type="ECO:0000256" key="1">
    <source>
        <dbReference type="ARBA" id="ARBA00022714"/>
    </source>
</evidence>
<dbReference type="Proteomes" id="UP000552864">
    <property type="component" value="Unassembled WGS sequence"/>
</dbReference>
<evidence type="ECO:0000313" key="6">
    <source>
        <dbReference type="EMBL" id="NLR78095.1"/>
    </source>
</evidence>
<reference evidence="6 7" key="1">
    <citation type="submission" date="2020-04" db="EMBL/GenBank/DDBJ databases">
        <authorList>
            <person name="Yin C."/>
        </authorList>
    </citation>
    <scope>NUCLEOTIDE SEQUENCE [LARGE SCALE GENOMIC DNA]</scope>
    <source>
        <strain evidence="6 7">Ak56</strain>
    </source>
</reference>
<feature type="domain" description="Iron-binding zinc finger CDGSH type" evidence="5">
    <location>
        <begin position="42"/>
        <end position="80"/>
    </location>
</feature>
<dbReference type="InterPro" id="IPR010693">
    <property type="entry name" value="Divergent_4Fe-4S_mono-cluster"/>
</dbReference>
<dbReference type="PANTHER" id="PTHR46491:SF3">
    <property type="entry name" value="CDGSH IRON-SULFUR DOMAIN-CONTAINING PROTEIN 3, MITOCHONDRIAL"/>
    <property type="match status" value="1"/>
</dbReference>
<evidence type="ECO:0000256" key="4">
    <source>
        <dbReference type="ARBA" id="ARBA00023014"/>
    </source>
</evidence>
<dbReference type="InterPro" id="IPR042216">
    <property type="entry name" value="MitoNEET_CISD"/>
</dbReference>
<accession>A0A847SGG0</accession>
<dbReference type="SMART" id="SM00704">
    <property type="entry name" value="ZnF_CDGSH"/>
    <property type="match status" value="2"/>
</dbReference>
<dbReference type="AlphaFoldDB" id="A0A847SGG0"/>
<keyword evidence="7" id="KW-1185">Reference proteome</keyword>
<comment type="caution">
    <text evidence="6">The sequence shown here is derived from an EMBL/GenBank/DDBJ whole genome shotgun (WGS) entry which is preliminary data.</text>
</comment>
<dbReference type="PANTHER" id="PTHR46491">
    <property type="entry name" value="CDGSH IRON SULFUR DOMAIN PROTEIN HOMOLOG"/>
    <property type="match status" value="1"/>
</dbReference>
<dbReference type="GO" id="GO:0046872">
    <property type="term" value="F:metal ion binding"/>
    <property type="evidence" value="ECO:0007669"/>
    <property type="project" value="UniProtKB-KW"/>
</dbReference>
<dbReference type="InterPro" id="IPR016548">
    <property type="entry name" value="UCP009180"/>
</dbReference>
<protein>
    <submittedName>
        <fullName evidence="6">Iron-binding protein</fullName>
    </submittedName>
</protein>
<dbReference type="Pfam" id="PF06902">
    <property type="entry name" value="Fer4_19"/>
    <property type="match status" value="1"/>
</dbReference>
<keyword evidence="1" id="KW-0001">2Fe-2S</keyword>
<keyword evidence="2" id="KW-0479">Metal-binding</keyword>
<dbReference type="InterPro" id="IPR052950">
    <property type="entry name" value="CISD"/>
</dbReference>